<dbReference type="InterPro" id="IPR013751">
    <property type="entry name" value="ACP_syn_III_N"/>
</dbReference>
<feature type="domain" description="Beta-ketoacyl-[acyl-carrier-protein] synthase III C-terminal" evidence="4">
    <location>
        <begin position="249"/>
        <end position="337"/>
    </location>
</feature>
<name>A0A2M8LSI2_9ACTN</name>
<dbReference type="Pfam" id="PF08541">
    <property type="entry name" value="ACP_syn_III_C"/>
    <property type="match status" value="1"/>
</dbReference>
<evidence type="ECO:0000259" key="4">
    <source>
        <dbReference type="Pfam" id="PF08541"/>
    </source>
</evidence>
<reference evidence="6 7" key="1">
    <citation type="submission" date="2017-11" db="EMBL/GenBank/DDBJ databases">
        <title>Streptomyces carmine sp. nov., a novel actinomycete isolated from Sophora alopecuroides in Xinjiang, China.</title>
        <authorList>
            <person name="Wang Y."/>
            <person name="Luo X."/>
            <person name="Wan C."/>
            <person name="Zhang L."/>
        </authorList>
    </citation>
    <scope>NUCLEOTIDE SEQUENCE [LARGE SCALE GENOMIC DNA]</scope>
    <source>
        <strain evidence="6 7">TRM SA0054</strain>
    </source>
</reference>
<dbReference type="InterPro" id="IPR016039">
    <property type="entry name" value="Thiolase-like"/>
</dbReference>
<comment type="caution">
    <text evidence="6">The sequence shown here is derived from an EMBL/GenBank/DDBJ whole genome shotgun (WGS) entry which is preliminary data.</text>
</comment>
<evidence type="ECO:0000259" key="5">
    <source>
        <dbReference type="Pfam" id="PF08545"/>
    </source>
</evidence>
<dbReference type="PANTHER" id="PTHR34069">
    <property type="entry name" value="3-OXOACYL-[ACYL-CARRIER-PROTEIN] SYNTHASE 3"/>
    <property type="match status" value="1"/>
</dbReference>
<evidence type="ECO:0000313" key="7">
    <source>
        <dbReference type="Proteomes" id="UP000230407"/>
    </source>
</evidence>
<dbReference type="Pfam" id="PF08545">
    <property type="entry name" value="ACP_syn_III"/>
    <property type="match status" value="1"/>
</dbReference>
<dbReference type="Proteomes" id="UP000230407">
    <property type="component" value="Unassembled WGS sequence"/>
</dbReference>
<proteinExistence type="predicted"/>
<dbReference type="GO" id="GO:0006633">
    <property type="term" value="P:fatty acid biosynthetic process"/>
    <property type="evidence" value="ECO:0007669"/>
    <property type="project" value="InterPro"/>
</dbReference>
<protein>
    <submittedName>
        <fullName evidence="6">Ketoacyl-ACP synthase III</fullName>
    </submittedName>
</protein>
<dbReference type="EMBL" id="PGGW01000067">
    <property type="protein sequence ID" value="PJE94913.1"/>
    <property type="molecule type" value="Genomic_DNA"/>
</dbReference>
<dbReference type="SUPFAM" id="SSF53901">
    <property type="entry name" value="Thiolase-like"/>
    <property type="match status" value="1"/>
</dbReference>
<organism evidence="6 7">
    <name type="scientific">Streptomyces carminius</name>
    <dbReference type="NCBI Taxonomy" id="2665496"/>
    <lineage>
        <taxon>Bacteria</taxon>
        <taxon>Bacillati</taxon>
        <taxon>Actinomycetota</taxon>
        <taxon>Actinomycetes</taxon>
        <taxon>Kitasatosporales</taxon>
        <taxon>Streptomycetaceae</taxon>
        <taxon>Streptomyces</taxon>
    </lineage>
</organism>
<dbReference type="PANTHER" id="PTHR34069:SF2">
    <property type="entry name" value="BETA-KETOACYL-[ACYL-CARRIER-PROTEIN] SYNTHASE III"/>
    <property type="match status" value="1"/>
</dbReference>
<gene>
    <name evidence="6" type="ORF">CUT44_24855</name>
</gene>
<dbReference type="CDD" id="cd00830">
    <property type="entry name" value="KAS_III"/>
    <property type="match status" value="1"/>
</dbReference>
<dbReference type="Gene3D" id="3.40.47.10">
    <property type="match status" value="1"/>
</dbReference>
<dbReference type="RefSeq" id="WP_100204169.1">
    <property type="nucleotide sequence ID" value="NZ_PGGW01000067.1"/>
</dbReference>
<evidence type="ECO:0000256" key="3">
    <source>
        <dbReference type="ARBA" id="ARBA00023315"/>
    </source>
</evidence>
<keyword evidence="7" id="KW-1185">Reference proteome</keyword>
<sequence length="338" mass="35949">MSDTFQDDHRACGPAVRSAGPRWARHGLAITGTGHYYPRRLVHNDGAELTRQGSAASAAVLGRVAVRSRHVSDEQESVPFMASAAVTGALRHAGLRPADVDLLILSNWTTPPYMPEYAPQVADRIGAGACLAFDVSAACAGFVHGVQLAAGHFVAMPEIRTAVVVAAEQFSRRARPGSKGELVCGDAAGAVVLERSGRTGTGLLDSVLASDGSRSELVTVRMPEAWITSKPDLPEHAAAGLLRACEELLDRNGLTPGDIDWWVPHPGTDLVHERLRASLGVPHERFAFNFHDRANTASASIPTVLSEFVEAGLFRPGHLVLAPAIGSGWYHGALLFRL</sequence>
<feature type="domain" description="Beta-ketoacyl-[acyl-carrier-protein] synthase III N-terminal" evidence="5">
    <location>
        <begin position="133"/>
        <end position="212"/>
    </location>
</feature>
<accession>A0A2M8LSI2</accession>
<evidence type="ECO:0000313" key="6">
    <source>
        <dbReference type="EMBL" id="PJE94913.1"/>
    </source>
</evidence>
<keyword evidence="3" id="KW-0012">Acyltransferase</keyword>
<dbReference type="GO" id="GO:0004315">
    <property type="term" value="F:3-oxoacyl-[acyl-carrier-protein] synthase activity"/>
    <property type="evidence" value="ECO:0007669"/>
    <property type="project" value="InterPro"/>
</dbReference>
<dbReference type="InterPro" id="IPR013747">
    <property type="entry name" value="ACP_syn_III_C"/>
</dbReference>
<evidence type="ECO:0000256" key="2">
    <source>
        <dbReference type="ARBA" id="ARBA00022679"/>
    </source>
</evidence>
<dbReference type="GO" id="GO:0044550">
    <property type="term" value="P:secondary metabolite biosynthetic process"/>
    <property type="evidence" value="ECO:0007669"/>
    <property type="project" value="TreeGrafter"/>
</dbReference>
<keyword evidence="2" id="KW-0808">Transferase</keyword>
<evidence type="ECO:0000256" key="1">
    <source>
        <dbReference type="ARBA" id="ARBA00022490"/>
    </source>
</evidence>
<dbReference type="AlphaFoldDB" id="A0A2M8LSI2"/>
<keyword evidence="1" id="KW-0963">Cytoplasm</keyword>